<proteinExistence type="predicted"/>
<dbReference type="AlphaFoldDB" id="A0A1F5K283"/>
<name>A0A1F5K283_9BACT</name>
<organism evidence="1 2">
    <name type="scientific">Candidatus Daviesbacteria bacterium RIFCSPHIGHO2_12_FULL_43_11</name>
    <dbReference type="NCBI Taxonomy" id="1797780"/>
    <lineage>
        <taxon>Bacteria</taxon>
        <taxon>Candidatus Daviesiibacteriota</taxon>
    </lineage>
</organism>
<sequence>MNNEIVENYLEAVSQAIGRGGSTKFWPFAPGQTDSYFIDLFAINLFEKFKKSPDRFKEGLFLLPPKVLRWFLLPFVILGLKLARNYEGYKVTEEEMVDFIKCVHEVLKERVQSDPFCMDGKNIILNKHQVESLVRRQHWFQGSRKQVADLGVNLEFYVWSINFDLFAYGVGWTGPYRTFGKTLLNKKFIDLNMPVWNINPPFRNIDIYYLFEGEIDTAIDFMSHISYEGIWEKLADFAVEVDGKNIESLEELGELSKYFSEERKKQVKRVLNLAPEEQIRKSAEIYYYMFHQLFEYFKEDPRPPKAFEERLKKEGLKSWEAFKPKSKAKKLDINFFRRLYDPRNSFTD</sequence>
<reference evidence="1 2" key="1">
    <citation type="journal article" date="2016" name="Nat. Commun.">
        <title>Thousands of microbial genomes shed light on interconnected biogeochemical processes in an aquifer system.</title>
        <authorList>
            <person name="Anantharaman K."/>
            <person name="Brown C.T."/>
            <person name="Hug L.A."/>
            <person name="Sharon I."/>
            <person name="Castelle C.J."/>
            <person name="Probst A.J."/>
            <person name="Thomas B.C."/>
            <person name="Singh A."/>
            <person name="Wilkins M.J."/>
            <person name="Karaoz U."/>
            <person name="Brodie E.L."/>
            <person name="Williams K.H."/>
            <person name="Hubbard S.S."/>
            <person name="Banfield J.F."/>
        </authorList>
    </citation>
    <scope>NUCLEOTIDE SEQUENCE [LARGE SCALE GENOMIC DNA]</scope>
</reference>
<protein>
    <submittedName>
        <fullName evidence="1">Uncharacterized protein</fullName>
    </submittedName>
</protein>
<dbReference type="EMBL" id="MFDH01000032">
    <property type="protein sequence ID" value="OGE34821.1"/>
    <property type="molecule type" value="Genomic_DNA"/>
</dbReference>
<gene>
    <name evidence="1" type="ORF">A3E45_02495</name>
</gene>
<dbReference type="STRING" id="1797780.A3E45_02495"/>
<comment type="caution">
    <text evidence="1">The sequence shown here is derived from an EMBL/GenBank/DDBJ whole genome shotgun (WGS) entry which is preliminary data.</text>
</comment>
<accession>A0A1F5K283</accession>
<evidence type="ECO:0000313" key="2">
    <source>
        <dbReference type="Proteomes" id="UP000176405"/>
    </source>
</evidence>
<dbReference type="Proteomes" id="UP000176405">
    <property type="component" value="Unassembled WGS sequence"/>
</dbReference>
<evidence type="ECO:0000313" key="1">
    <source>
        <dbReference type="EMBL" id="OGE34821.1"/>
    </source>
</evidence>